<dbReference type="InterPro" id="IPR036452">
    <property type="entry name" value="Ribo_hydro-like"/>
</dbReference>
<accession>A0A3A1QPR8</accession>
<comment type="caution">
    <text evidence="4">The sequence shown here is derived from an EMBL/GenBank/DDBJ whole genome shotgun (WGS) entry which is preliminary data.</text>
</comment>
<dbReference type="CDD" id="cd00455">
    <property type="entry name" value="nuc_hydro"/>
    <property type="match status" value="1"/>
</dbReference>
<evidence type="ECO:0000256" key="2">
    <source>
        <dbReference type="ARBA" id="ARBA00023295"/>
    </source>
</evidence>
<dbReference type="InterPro" id="IPR001910">
    <property type="entry name" value="Inosine/uridine_hydrolase_dom"/>
</dbReference>
<keyword evidence="5" id="KW-1185">Reference proteome</keyword>
<dbReference type="GO" id="GO:0005829">
    <property type="term" value="C:cytosol"/>
    <property type="evidence" value="ECO:0007669"/>
    <property type="project" value="TreeGrafter"/>
</dbReference>
<dbReference type="GO" id="GO:0008477">
    <property type="term" value="F:purine nucleosidase activity"/>
    <property type="evidence" value="ECO:0007669"/>
    <property type="project" value="TreeGrafter"/>
</dbReference>
<organism evidence="4 5">
    <name type="scientific">Bacillus salacetis</name>
    <dbReference type="NCBI Taxonomy" id="2315464"/>
    <lineage>
        <taxon>Bacteria</taxon>
        <taxon>Bacillati</taxon>
        <taxon>Bacillota</taxon>
        <taxon>Bacilli</taxon>
        <taxon>Bacillales</taxon>
        <taxon>Bacillaceae</taxon>
        <taxon>Bacillus</taxon>
    </lineage>
</organism>
<dbReference type="Proteomes" id="UP000265801">
    <property type="component" value="Unassembled WGS sequence"/>
</dbReference>
<dbReference type="SUPFAM" id="SSF53590">
    <property type="entry name" value="Nucleoside hydrolase"/>
    <property type="match status" value="1"/>
</dbReference>
<dbReference type="PANTHER" id="PTHR12304:SF4">
    <property type="entry name" value="URIDINE NUCLEOSIDASE"/>
    <property type="match status" value="1"/>
</dbReference>
<dbReference type="InterPro" id="IPR023186">
    <property type="entry name" value="IUNH"/>
</dbReference>
<reference evidence="4 5" key="1">
    <citation type="submission" date="2018-09" db="EMBL/GenBank/DDBJ databases">
        <title>Bacillus saliacetes sp. nov., isolated from Thai shrimp paste (Ka-pi).</title>
        <authorList>
            <person name="Daroonpunt R."/>
            <person name="Tanasupawat S."/>
            <person name="Yiamsombut S."/>
        </authorList>
    </citation>
    <scope>NUCLEOTIDE SEQUENCE [LARGE SCALE GENOMIC DNA]</scope>
    <source>
        <strain evidence="4 5">SKP7-4</strain>
    </source>
</reference>
<dbReference type="EMBL" id="QXIR01000044">
    <property type="protein sequence ID" value="RIW28497.1"/>
    <property type="molecule type" value="Genomic_DNA"/>
</dbReference>
<dbReference type="Pfam" id="PF01156">
    <property type="entry name" value="IU_nuc_hydro"/>
    <property type="match status" value="1"/>
</dbReference>
<feature type="domain" description="Inosine/uridine-preferring nucleoside hydrolase" evidence="3">
    <location>
        <begin position="6"/>
        <end position="309"/>
    </location>
</feature>
<protein>
    <submittedName>
        <fullName evidence="4">Nucleoside hydrolase</fullName>
    </submittedName>
</protein>
<evidence type="ECO:0000259" key="3">
    <source>
        <dbReference type="Pfam" id="PF01156"/>
    </source>
</evidence>
<gene>
    <name evidence="4" type="ORF">D3H55_21655</name>
</gene>
<proteinExistence type="predicted"/>
<keyword evidence="2" id="KW-0326">Glycosidase</keyword>
<dbReference type="PANTHER" id="PTHR12304">
    <property type="entry name" value="INOSINE-URIDINE PREFERRING NUCLEOSIDE HYDROLASE"/>
    <property type="match status" value="1"/>
</dbReference>
<dbReference type="AlphaFoldDB" id="A0A3A1QPR8"/>
<dbReference type="GO" id="GO:0006152">
    <property type="term" value="P:purine nucleoside catabolic process"/>
    <property type="evidence" value="ECO:0007669"/>
    <property type="project" value="TreeGrafter"/>
</dbReference>
<dbReference type="Gene3D" id="3.90.245.10">
    <property type="entry name" value="Ribonucleoside hydrolase-like"/>
    <property type="match status" value="1"/>
</dbReference>
<keyword evidence="1 4" id="KW-0378">Hydrolase</keyword>
<dbReference type="OrthoDB" id="9797882at2"/>
<sequence length="325" mass="36042">MAGKKVLLFSDFGVDDVIALLYAYYTEEIEIVGVVADYGNVSKQSALKNVEYLQALTGEIRPVVGGAVSPLTGEPPQYFPEIHGVAGLGPIVPDNYAANESLLENFHEVRDIITKYQHDITIYSAGRLTSLAAAFILYPETMKLVKDFYLMGGAFGVPGNITPAAEANIYGDPYAAHIVLQLSPKPTYIVPLDVTKYAIFTPEMINDLDMYFKQTGDKAGAIIKPLVDYYQSFYKKTYPKIAGSPLHDLLAIWALKPGADMEFVQVPVKIEVNIGSTFGQSTGDFRDSSEKENWKVHNVAVNFDYRDFIQDVFKAFKNPPNRKEL</sequence>
<name>A0A3A1QPR8_9BACI</name>
<evidence type="ECO:0000256" key="1">
    <source>
        <dbReference type="ARBA" id="ARBA00022801"/>
    </source>
</evidence>
<dbReference type="RefSeq" id="WP_119549399.1">
    <property type="nucleotide sequence ID" value="NZ_QXIR01000044.1"/>
</dbReference>
<evidence type="ECO:0000313" key="4">
    <source>
        <dbReference type="EMBL" id="RIW28497.1"/>
    </source>
</evidence>
<evidence type="ECO:0000313" key="5">
    <source>
        <dbReference type="Proteomes" id="UP000265801"/>
    </source>
</evidence>